<keyword evidence="1" id="KW-1185">Reference proteome</keyword>
<organism evidence="1 2">
    <name type="scientific">Steinernema glaseri</name>
    <dbReference type="NCBI Taxonomy" id="37863"/>
    <lineage>
        <taxon>Eukaryota</taxon>
        <taxon>Metazoa</taxon>
        <taxon>Ecdysozoa</taxon>
        <taxon>Nematoda</taxon>
        <taxon>Chromadorea</taxon>
        <taxon>Rhabditida</taxon>
        <taxon>Tylenchina</taxon>
        <taxon>Panagrolaimomorpha</taxon>
        <taxon>Strongyloidoidea</taxon>
        <taxon>Steinernematidae</taxon>
        <taxon>Steinernema</taxon>
    </lineage>
</organism>
<accession>A0A1I7Y8C4</accession>
<protein>
    <submittedName>
        <fullName evidence="2">Uncharacterized protein</fullName>
    </submittedName>
</protein>
<reference evidence="2" key="1">
    <citation type="submission" date="2016-11" db="UniProtKB">
        <authorList>
            <consortium name="WormBaseParasite"/>
        </authorList>
    </citation>
    <scope>IDENTIFICATION</scope>
</reference>
<sequence length="74" mass="8514">MNNRIDRSIHFTVGQVEQLPKRCRWSLRFSLLILTQDKHIFGARSSIFVRGSRCLSTPLSSSTPEESILRDINP</sequence>
<evidence type="ECO:0000313" key="2">
    <source>
        <dbReference type="WBParaSite" id="L893_g13760.t1"/>
    </source>
</evidence>
<dbReference type="AlphaFoldDB" id="A0A1I7Y8C4"/>
<dbReference type="Proteomes" id="UP000095287">
    <property type="component" value="Unplaced"/>
</dbReference>
<name>A0A1I7Y8C4_9BILA</name>
<proteinExistence type="predicted"/>
<dbReference type="WBParaSite" id="L893_g13760.t1">
    <property type="protein sequence ID" value="L893_g13760.t1"/>
    <property type="gene ID" value="L893_g13760"/>
</dbReference>
<evidence type="ECO:0000313" key="1">
    <source>
        <dbReference type="Proteomes" id="UP000095287"/>
    </source>
</evidence>